<evidence type="ECO:0000256" key="2">
    <source>
        <dbReference type="ARBA" id="ARBA00009370"/>
    </source>
</evidence>
<dbReference type="GO" id="GO:0006465">
    <property type="term" value="P:signal peptide processing"/>
    <property type="evidence" value="ECO:0007669"/>
    <property type="project" value="InterPro"/>
</dbReference>
<name>A0A8J4E4D8_9ACTN</name>
<dbReference type="InterPro" id="IPR019533">
    <property type="entry name" value="Peptidase_S26"/>
</dbReference>
<dbReference type="PRINTS" id="PR00727">
    <property type="entry name" value="LEADERPTASE"/>
</dbReference>
<dbReference type="GO" id="GO:0005886">
    <property type="term" value="C:plasma membrane"/>
    <property type="evidence" value="ECO:0007669"/>
    <property type="project" value="UniProtKB-SubCell"/>
</dbReference>
<dbReference type="GO" id="GO:0004252">
    <property type="term" value="F:serine-type endopeptidase activity"/>
    <property type="evidence" value="ECO:0007669"/>
    <property type="project" value="InterPro"/>
</dbReference>
<keyword evidence="4" id="KW-0812">Transmembrane</keyword>
<keyword evidence="4" id="KW-0378">Hydrolase</keyword>
<dbReference type="EMBL" id="BOPG01000043">
    <property type="protein sequence ID" value="GIJ58857.1"/>
    <property type="molecule type" value="Genomic_DNA"/>
</dbReference>
<dbReference type="EC" id="3.4.21.89" evidence="4"/>
<dbReference type="SUPFAM" id="SSF51306">
    <property type="entry name" value="LexA/Signal peptidase"/>
    <property type="match status" value="1"/>
</dbReference>
<evidence type="ECO:0000259" key="6">
    <source>
        <dbReference type="Pfam" id="PF10502"/>
    </source>
</evidence>
<gene>
    <name evidence="7" type="ORF">Vau01_063730</name>
</gene>
<organism evidence="7 8">
    <name type="scientific">Virgisporangium aurantiacum</name>
    <dbReference type="NCBI Taxonomy" id="175570"/>
    <lineage>
        <taxon>Bacteria</taxon>
        <taxon>Bacillati</taxon>
        <taxon>Actinomycetota</taxon>
        <taxon>Actinomycetes</taxon>
        <taxon>Micromonosporales</taxon>
        <taxon>Micromonosporaceae</taxon>
        <taxon>Virgisporangium</taxon>
    </lineage>
</organism>
<comment type="catalytic activity">
    <reaction evidence="4">
        <text>Cleavage of hydrophobic, N-terminal signal or leader sequences from secreted and periplasmic proteins.</text>
        <dbReference type="EC" id="3.4.21.89"/>
    </reaction>
</comment>
<dbReference type="InterPro" id="IPR000223">
    <property type="entry name" value="Pept_S26A_signal_pept_1"/>
</dbReference>
<dbReference type="NCBIfam" id="TIGR02227">
    <property type="entry name" value="sigpep_I_bact"/>
    <property type="match status" value="1"/>
</dbReference>
<keyword evidence="4" id="KW-0645">Protease</keyword>
<evidence type="ECO:0000256" key="3">
    <source>
        <dbReference type="PIRSR" id="PIRSR600223-1"/>
    </source>
</evidence>
<dbReference type="Gene3D" id="2.10.109.10">
    <property type="entry name" value="Umud Fragment, subunit A"/>
    <property type="match status" value="1"/>
</dbReference>
<keyword evidence="8" id="KW-1185">Reference proteome</keyword>
<feature type="region of interest" description="Disordered" evidence="5">
    <location>
        <begin position="1"/>
        <end position="92"/>
    </location>
</feature>
<feature type="compositionally biased region" description="Low complexity" evidence="5">
    <location>
        <begin position="15"/>
        <end position="27"/>
    </location>
</feature>
<dbReference type="Proteomes" id="UP000612585">
    <property type="component" value="Unassembled WGS sequence"/>
</dbReference>
<dbReference type="InterPro" id="IPR036286">
    <property type="entry name" value="LexA/Signal_pep-like_sf"/>
</dbReference>
<sequence length="376" mass="40831">MDPYPGERTPRAAQRYTSGGATGTARGRAWEGSPELRGSSGRGGARVYGRSSPEERARRAPLRAQPTSPAPPRARVAVTADPDPELDALPPPLWRRRGRRRRAMPLWQELPLLLVVAFCLAVLIRTFLLQAFYIPSSSMETTLLVGDRVLVNKIVYDMRDPTRGEVIVFRGTDRWAAEERQPTATGFLAKVGRTAGDLVGLSQPGEKDFIKRVIGLPGDTVECCDEDGRVRVNDEPLDESAYLPEDMNSPIDAPPTPGACGPRIFEPVTVPAGQLFVMGDYRGVSQDSRCQGPVPIENVIGRAFAVAWPSSRWHGLPALTTFEGTATAAPAVGPGQAPMKSDTGAGWVLVVPILAGLVIPARSRRTWWAGQRRLLE</sequence>
<feature type="compositionally biased region" description="Low complexity" evidence="5">
    <location>
        <begin position="62"/>
        <end position="81"/>
    </location>
</feature>
<protein>
    <recommendedName>
        <fullName evidence="4">Signal peptidase I</fullName>
        <ecNumber evidence="4">3.4.21.89</ecNumber>
    </recommendedName>
</protein>
<dbReference type="CDD" id="cd06530">
    <property type="entry name" value="S26_SPase_I"/>
    <property type="match status" value="1"/>
</dbReference>
<comment type="similarity">
    <text evidence="2 4">Belongs to the peptidase S26 family.</text>
</comment>
<keyword evidence="4" id="KW-1133">Transmembrane helix</keyword>
<evidence type="ECO:0000256" key="4">
    <source>
        <dbReference type="RuleBase" id="RU362042"/>
    </source>
</evidence>
<dbReference type="PANTHER" id="PTHR43390:SF1">
    <property type="entry name" value="CHLOROPLAST PROCESSING PEPTIDASE"/>
    <property type="match status" value="1"/>
</dbReference>
<feature type="active site" evidence="3">
    <location>
        <position position="211"/>
    </location>
</feature>
<comment type="caution">
    <text evidence="7">The sequence shown here is derived from an EMBL/GenBank/DDBJ whole genome shotgun (WGS) entry which is preliminary data.</text>
</comment>
<proteinExistence type="inferred from homology"/>
<comment type="subcellular location">
    <subcellularLocation>
        <location evidence="1">Cell membrane</location>
        <topology evidence="1">Single-pass type II membrane protein</topology>
    </subcellularLocation>
    <subcellularLocation>
        <location evidence="4">Membrane</location>
        <topology evidence="4">Single-pass type II membrane protein</topology>
    </subcellularLocation>
</comment>
<dbReference type="Pfam" id="PF10502">
    <property type="entry name" value="Peptidase_S26"/>
    <property type="match status" value="1"/>
</dbReference>
<feature type="active site" evidence="3">
    <location>
        <position position="138"/>
    </location>
</feature>
<dbReference type="AlphaFoldDB" id="A0A8J4E4D8"/>
<evidence type="ECO:0000256" key="1">
    <source>
        <dbReference type="ARBA" id="ARBA00004401"/>
    </source>
</evidence>
<evidence type="ECO:0000313" key="7">
    <source>
        <dbReference type="EMBL" id="GIJ58857.1"/>
    </source>
</evidence>
<feature type="transmembrane region" description="Helical" evidence="4">
    <location>
        <begin position="110"/>
        <end position="133"/>
    </location>
</feature>
<keyword evidence="4" id="KW-0472">Membrane</keyword>
<evidence type="ECO:0000256" key="5">
    <source>
        <dbReference type="SAM" id="MobiDB-lite"/>
    </source>
</evidence>
<dbReference type="PANTHER" id="PTHR43390">
    <property type="entry name" value="SIGNAL PEPTIDASE I"/>
    <property type="match status" value="1"/>
</dbReference>
<reference evidence="7" key="1">
    <citation type="submission" date="2021-01" db="EMBL/GenBank/DDBJ databases">
        <title>Whole genome shotgun sequence of Virgisporangium aurantiacum NBRC 16421.</title>
        <authorList>
            <person name="Komaki H."/>
            <person name="Tamura T."/>
        </authorList>
    </citation>
    <scope>NUCLEOTIDE SEQUENCE</scope>
    <source>
        <strain evidence="7">NBRC 16421</strain>
    </source>
</reference>
<feature type="domain" description="Peptidase S26" evidence="6">
    <location>
        <begin position="109"/>
        <end position="308"/>
    </location>
</feature>
<dbReference type="GO" id="GO:0009003">
    <property type="term" value="F:signal peptidase activity"/>
    <property type="evidence" value="ECO:0007669"/>
    <property type="project" value="UniProtKB-EC"/>
</dbReference>
<accession>A0A8J4E4D8</accession>
<evidence type="ECO:0000313" key="8">
    <source>
        <dbReference type="Proteomes" id="UP000612585"/>
    </source>
</evidence>